<feature type="signal peptide" evidence="1">
    <location>
        <begin position="1"/>
        <end position="20"/>
    </location>
</feature>
<sequence>MHILSIAAFCLVVCSAQISAQNIDCDKIYKSCTDCARTVPQRNELNHKDNCPREVEGRWVWRDLSQCEIQRLYC</sequence>
<comment type="caution">
    <text evidence="2">The sequence shown here is derived from an EMBL/GenBank/DDBJ whole genome shotgun (WGS) entry which is preliminary data.</text>
</comment>
<keyword evidence="3" id="KW-1185">Reference proteome</keyword>
<accession>A0AAD4JZV3</accession>
<proteinExistence type="predicted"/>
<dbReference type="Pfam" id="PF02448">
    <property type="entry name" value="L71"/>
    <property type="match status" value="1"/>
</dbReference>
<dbReference type="EMBL" id="JAJJHW010002585">
    <property type="protein sequence ID" value="KAH8370726.1"/>
    <property type="molecule type" value="Genomic_DNA"/>
</dbReference>
<evidence type="ECO:0000313" key="3">
    <source>
        <dbReference type="Proteomes" id="UP001200034"/>
    </source>
</evidence>
<organism evidence="2 3">
    <name type="scientific">Drosophila rubida</name>
    <dbReference type="NCBI Taxonomy" id="30044"/>
    <lineage>
        <taxon>Eukaryota</taxon>
        <taxon>Metazoa</taxon>
        <taxon>Ecdysozoa</taxon>
        <taxon>Arthropoda</taxon>
        <taxon>Hexapoda</taxon>
        <taxon>Insecta</taxon>
        <taxon>Pterygota</taxon>
        <taxon>Neoptera</taxon>
        <taxon>Endopterygota</taxon>
        <taxon>Diptera</taxon>
        <taxon>Brachycera</taxon>
        <taxon>Muscomorpha</taxon>
        <taxon>Ephydroidea</taxon>
        <taxon>Drosophilidae</taxon>
        <taxon>Drosophila</taxon>
    </lineage>
</organism>
<feature type="chain" id="PRO_5041984289" evidence="1">
    <location>
        <begin position="21"/>
        <end position="74"/>
    </location>
</feature>
<keyword evidence="1" id="KW-0732">Signal</keyword>
<evidence type="ECO:0000256" key="1">
    <source>
        <dbReference type="SAM" id="SignalP"/>
    </source>
</evidence>
<feature type="non-terminal residue" evidence="2">
    <location>
        <position position="74"/>
    </location>
</feature>
<evidence type="ECO:0000313" key="2">
    <source>
        <dbReference type="EMBL" id="KAH8370726.1"/>
    </source>
</evidence>
<dbReference type="InterPro" id="IPR003475">
    <property type="entry name" value="Insect_Unk"/>
</dbReference>
<name>A0AAD4JZV3_9MUSC</name>
<reference evidence="2" key="1">
    <citation type="journal article" date="2021" name="Mol. Ecol. Resour.">
        <title>Phylogenomic analyses of the genus Drosophila reveals genomic signals of climate adaptation.</title>
        <authorList>
            <person name="Li F."/>
            <person name="Rane R.V."/>
            <person name="Luria V."/>
            <person name="Xiong Z."/>
            <person name="Chen J."/>
            <person name="Li Z."/>
            <person name="Catullo R.A."/>
            <person name="Griffin P.C."/>
            <person name="Schiffer M."/>
            <person name="Pearce S."/>
            <person name="Lee S.F."/>
            <person name="McElroy K."/>
            <person name="Stocker A."/>
            <person name="Shirriffs J."/>
            <person name="Cockerell F."/>
            <person name="Coppin C."/>
            <person name="Sgro C.M."/>
            <person name="Karger A."/>
            <person name="Cain J.W."/>
            <person name="Weber J.A."/>
            <person name="Santpere G."/>
            <person name="Kirschner M.W."/>
            <person name="Hoffmann A.A."/>
            <person name="Oakeshott J.G."/>
            <person name="Zhang G."/>
        </authorList>
    </citation>
    <scope>NUCLEOTIDE SEQUENCE</scope>
    <source>
        <strain evidence="2">BGI-SZ-2011g</strain>
    </source>
</reference>
<protein>
    <submittedName>
        <fullName evidence="2">Uncharacterized protein</fullName>
    </submittedName>
</protein>
<dbReference type="Proteomes" id="UP001200034">
    <property type="component" value="Unassembled WGS sequence"/>
</dbReference>
<gene>
    <name evidence="2" type="ORF">KR093_004814</name>
</gene>
<dbReference type="AlphaFoldDB" id="A0AAD4JZV3"/>